<dbReference type="PROSITE" id="PS50158">
    <property type="entry name" value="ZF_CCHC"/>
    <property type="match status" value="1"/>
</dbReference>
<organism evidence="4 5">
    <name type="scientific">Citrus x changshan-huyou</name>
    <dbReference type="NCBI Taxonomy" id="2935761"/>
    <lineage>
        <taxon>Eukaryota</taxon>
        <taxon>Viridiplantae</taxon>
        <taxon>Streptophyta</taxon>
        <taxon>Embryophyta</taxon>
        <taxon>Tracheophyta</taxon>
        <taxon>Spermatophyta</taxon>
        <taxon>Magnoliopsida</taxon>
        <taxon>eudicotyledons</taxon>
        <taxon>Gunneridae</taxon>
        <taxon>Pentapetalae</taxon>
        <taxon>rosids</taxon>
        <taxon>malvids</taxon>
        <taxon>Sapindales</taxon>
        <taxon>Rutaceae</taxon>
        <taxon>Aurantioideae</taxon>
        <taxon>Citrus</taxon>
    </lineage>
</organism>
<name>A0AAP0M7N3_9ROSI</name>
<keyword evidence="1" id="KW-0862">Zinc</keyword>
<protein>
    <recommendedName>
        <fullName evidence="3">CCHC-type domain-containing protein</fullName>
    </recommendedName>
</protein>
<feature type="region of interest" description="Disordered" evidence="2">
    <location>
        <begin position="102"/>
        <end position="154"/>
    </location>
</feature>
<dbReference type="PANTHER" id="PTHR35046">
    <property type="entry name" value="ZINC KNUCKLE (CCHC-TYPE) FAMILY PROTEIN"/>
    <property type="match status" value="1"/>
</dbReference>
<dbReference type="SMART" id="SM00343">
    <property type="entry name" value="ZnF_C2HC"/>
    <property type="match status" value="1"/>
</dbReference>
<dbReference type="Pfam" id="PF00098">
    <property type="entry name" value="zf-CCHC"/>
    <property type="match status" value="1"/>
</dbReference>
<dbReference type="InterPro" id="IPR001878">
    <property type="entry name" value="Znf_CCHC"/>
</dbReference>
<dbReference type="GO" id="GO:0008270">
    <property type="term" value="F:zinc ion binding"/>
    <property type="evidence" value="ECO:0007669"/>
    <property type="project" value="UniProtKB-KW"/>
</dbReference>
<accession>A0AAP0M7N3</accession>
<proteinExistence type="predicted"/>
<comment type="caution">
    <text evidence="4">The sequence shown here is derived from an EMBL/GenBank/DDBJ whole genome shotgun (WGS) entry which is preliminary data.</text>
</comment>
<dbReference type="Proteomes" id="UP001428341">
    <property type="component" value="Unassembled WGS sequence"/>
</dbReference>
<gene>
    <name evidence="4" type="ORF">WN944_015508</name>
</gene>
<dbReference type="Gene3D" id="4.10.60.10">
    <property type="entry name" value="Zinc finger, CCHC-type"/>
    <property type="match status" value="1"/>
</dbReference>
<dbReference type="Pfam" id="PF03732">
    <property type="entry name" value="Retrotrans_gag"/>
    <property type="match status" value="1"/>
</dbReference>
<reference evidence="4 5" key="1">
    <citation type="submission" date="2024-05" db="EMBL/GenBank/DDBJ databases">
        <title>Haplotype-resolved chromosome-level genome assembly of Huyou (Citrus changshanensis).</title>
        <authorList>
            <person name="Miao C."/>
            <person name="Chen W."/>
            <person name="Wu Y."/>
            <person name="Wang L."/>
            <person name="Zhao S."/>
            <person name="Grierson D."/>
            <person name="Xu C."/>
            <person name="Chen K."/>
        </authorList>
    </citation>
    <scope>NUCLEOTIDE SEQUENCE [LARGE SCALE GENOMIC DNA]</scope>
    <source>
        <strain evidence="4">01-14</strain>
        <tissue evidence="4">Leaf</tissue>
    </source>
</reference>
<dbReference type="InterPro" id="IPR005162">
    <property type="entry name" value="Retrotrans_gag_dom"/>
</dbReference>
<dbReference type="GO" id="GO:0003676">
    <property type="term" value="F:nucleic acid binding"/>
    <property type="evidence" value="ECO:0007669"/>
    <property type="project" value="InterPro"/>
</dbReference>
<evidence type="ECO:0000256" key="1">
    <source>
        <dbReference type="PROSITE-ProRule" id="PRU00047"/>
    </source>
</evidence>
<dbReference type="AlphaFoldDB" id="A0AAP0M7N3"/>
<evidence type="ECO:0000313" key="5">
    <source>
        <dbReference type="Proteomes" id="UP001428341"/>
    </source>
</evidence>
<dbReference type="PANTHER" id="PTHR35046:SF9">
    <property type="entry name" value="RNA-DIRECTED DNA POLYMERASE"/>
    <property type="match status" value="1"/>
</dbReference>
<keyword evidence="5" id="KW-1185">Reference proteome</keyword>
<evidence type="ECO:0000259" key="3">
    <source>
        <dbReference type="PROSITE" id="PS50158"/>
    </source>
</evidence>
<dbReference type="SUPFAM" id="SSF57756">
    <property type="entry name" value="Retrovirus zinc finger-like domains"/>
    <property type="match status" value="1"/>
</dbReference>
<feature type="domain" description="CCHC-type" evidence="3">
    <location>
        <begin position="163"/>
        <end position="179"/>
    </location>
</feature>
<dbReference type="EMBL" id="JBCGBO010000005">
    <property type="protein sequence ID" value="KAK9200311.1"/>
    <property type="molecule type" value="Genomic_DNA"/>
</dbReference>
<dbReference type="InterPro" id="IPR036875">
    <property type="entry name" value="Znf_CCHC_sf"/>
</dbReference>
<evidence type="ECO:0000256" key="2">
    <source>
        <dbReference type="SAM" id="MobiDB-lite"/>
    </source>
</evidence>
<evidence type="ECO:0000313" key="4">
    <source>
        <dbReference type="EMBL" id="KAK9200311.1"/>
    </source>
</evidence>
<keyword evidence="1" id="KW-0863">Zinc-finger</keyword>
<sequence>MRKLMIEHFLPSDYEQTLFSRYQHCRHANRIVHEYVTEFHKLVARVDVRKTENQKISRFIDGLRTNIQDEVFKQSHHTLSSVIQLALKIEAQLNKRGTRIQVSLQSSTPPQKPDWNKQKTITRPREEMPRPNFSQNQPARRLKNEPVNKSKSTNPYAVLRGNKCYRCGQTGHYSNQCRQSKLVNLVTHDDDIEEEEYPKDDEYEKEDALKEFTYEDEGVSLVIRRLMYTPKKDESIQQHNIFKTRCTVNQRVCDLIIDSESSENIVSKTMVDKL</sequence>
<keyword evidence="1" id="KW-0479">Metal-binding</keyword>